<accession>A0AAD6NC47</accession>
<reference evidence="7" key="1">
    <citation type="journal article" date="2023" name="IMA Fungus">
        <title>Comparative genomic study of the Penicillium genus elucidates a diverse pangenome and 15 lateral gene transfer events.</title>
        <authorList>
            <person name="Petersen C."/>
            <person name="Sorensen T."/>
            <person name="Nielsen M.R."/>
            <person name="Sondergaard T.E."/>
            <person name="Sorensen J.L."/>
            <person name="Fitzpatrick D.A."/>
            <person name="Frisvad J.C."/>
            <person name="Nielsen K.L."/>
        </authorList>
    </citation>
    <scope>NUCLEOTIDE SEQUENCE</scope>
    <source>
        <strain evidence="7">IBT 15450</strain>
    </source>
</reference>
<comment type="caution">
    <text evidence="7">The sequence shown here is derived from an EMBL/GenBank/DDBJ whole genome shotgun (WGS) entry which is preliminary data.</text>
</comment>
<evidence type="ECO:0000256" key="1">
    <source>
        <dbReference type="ARBA" id="ARBA00023015"/>
    </source>
</evidence>
<dbReference type="GO" id="GO:0003677">
    <property type="term" value="F:DNA binding"/>
    <property type="evidence" value="ECO:0007669"/>
    <property type="project" value="UniProtKB-KW"/>
</dbReference>
<dbReference type="CDD" id="cd12148">
    <property type="entry name" value="fungal_TF_MHR"/>
    <property type="match status" value="1"/>
</dbReference>
<evidence type="ECO:0000256" key="4">
    <source>
        <dbReference type="ARBA" id="ARBA00023242"/>
    </source>
</evidence>
<dbReference type="PANTHER" id="PTHR47785">
    <property type="entry name" value="ZN(II)2CYS6 TRANSCRIPTION FACTOR (EUROFUNG)-RELATED-RELATED"/>
    <property type="match status" value="1"/>
</dbReference>
<dbReference type="InterPro" id="IPR036864">
    <property type="entry name" value="Zn2-C6_fun-type_DNA-bd_sf"/>
</dbReference>
<dbReference type="EMBL" id="JAQJZL010000002">
    <property type="protein sequence ID" value="KAJ6051236.1"/>
    <property type="molecule type" value="Genomic_DNA"/>
</dbReference>
<proteinExistence type="predicted"/>
<dbReference type="SUPFAM" id="SSF57701">
    <property type="entry name" value="Zn2/Cys6 DNA-binding domain"/>
    <property type="match status" value="1"/>
</dbReference>
<dbReference type="Gene3D" id="4.10.240.10">
    <property type="entry name" value="Zn(2)-C6 fungal-type DNA-binding domain"/>
    <property type="match status" value="1"/>
</dbReference>
<dbReference type="PROSITE" id="PS00463">
    <property type="entry name" value="ZN2_CY6_FUNGAL_1"/>
    <property type="match status" value="1"/>
</dbReference>
<feature type="region of interest" description="Disordered" evidence="5">
    <location>
        <begin position="87"/>
        <end position="112"/>
    </location>
</feature>
<keyword evidence="8" id="KW-1185">Reference proteome</keyword>
<sequence length="616" mass="70238">MDSNSRNSAMRYPRKRAVTACQLCRTRKTKCDNQRPSCRICLSVGAPCEYTDRNDHSSFDPASLEIIDRLNRILASQQDVLNAVQAKNDSGTSLTSSNPHSTPSYTSPQTVSLQNSNATRFSNGDLVVDSFGFPSSYTNPDNVLMWPVFHEKYPKNCLQDAVFGPSPQSLQHIQEKSKRIKFGFQEDKVPELMKQFFLLVHIKNPIVDEKELKNYARRAVEEGLDWDEGSCLVLLACALGTIAVPFQRAHEIATLDPAEYRKLPTPLDASRLEEAESYFTLARRRIGNLSHSVAGVQCLFLSGVFYMYTFRPLDAYQSFHQASVMYQVYAKSKQGAASTPSDLKTEQRLFWSCFKSECEILSEIDLPHSGVSHLDYVHIFPSPPHSDIITANPTSVLLPDSAEHTRHDMASREQEQAWFYYLSEIALRRIGNRVLESMYKDDFESWKELNIQSTIQIANEFLRQLNEWYECLPAPMRFDDKGPGIIPSEELPWLLYVRLREVRSWILRPFLFLAIHLPPDNHHHLSLEPFVADSLVGYTGLIEANSVCHRHHGTWYTLRLTFTSALCLLAAARRNLWTPRLRESVELAIENLKYWEVGAPGDVQKARVILEEVLSA</sequence>
<dbReference type="InterPro" id="IPR001138">
    <property type="entry name" value="Zn2Cys6_DnaBD"/>
</dbReference>
<keyword evidence="2" id="KW-0238">DNA-binding</keyword>
<dbReference type="InterPro" id="IPR053181">
    <property type="entry name" value="EcdB-like_regulator"/>
</dbReference>
<organism evidence="7 8">
    <name type="scientific">Penicillium canescens</name>
    <dbReference type="NCBI Taxonomy" id="5083"/>
    <lineage>
        <taxon>Eukaryota</taxon>
        <taxon>Fungi</taxon>
        <taxon>Dikarya</taxon>
        <taxon>Ascomycota</taxon>
        <taxon>Pezizomycotina</taxon>
        <taxon>Eurotiomycetes</taxon>
        <taxon>Eurotiomycetidae</taxon>
        <taxon>Eurotiales</taxon>
        <taxon>Aspergillaceae</taxon>
        <taxon>Penicillium</taxon>
    </lineage>
</organism>
<name>A0AAD6NC47_PENCN</name>
<dbReference type="GO" id="GO:0000981">
    <property type="term" value="F:DNA-binding transcription factor activity, RNA polymerase II-specific"/>
    <property type="evidence" value="ECO:0007669"/>
    <property type="project" value="InterPro"/>
</dbReference>
<dbReference type="CDD" id="cd00067">
    <property type="entry name" value="GAL4"/>
    <property type="match status" value="1"/>
</dbReference>
<keyword evidence="4" id="KW-0539">Nucleus</keyword>
<evidence type="ECO:0000313" key="8">
    <source>
        <dbReference type="Proteomes" id="UP001219568"/>
    </source>
</evidence>
<gene>
    <name evidence="7" type="ORF">N7460_001770</name>
</gene>
<keyword evidence="1" id="KW-0805">Transcription regulation</keyword>
<dbReference type="SMART" id="SM00066">
    <property type="entry name" value="GAL4"/>
    <property type="match status" value="1"/>
</dbReference>
<reference evidence="7" key="2">
    <citation type="submission" date="2023-01" db="EMBL/GenBank/DDBJ databases">
        <authorList>
            <person name="Petersen C."/>
        </authorList>
    </citation>
    <scope>NUCLEOTIDE SEQUENCE</scope>
    <source>
        <strain evidence="7">IBT 15450</strain>
    </source>
</reference>
<dbReference type="PANTHER" id="PTHR47785:SF5">
    <property type="entry name" value="ZN(II)2CYS6 TRANSCRIPTION FACTOR (EUROFUNG)"/>
    <property type="match status" value="1"/>
</dbReference>
<evidence type="ECO:0000313" key="7">
    <source>
        <dbReference type="EMBL" id="KAJ6051236.1"/>
    </source>
</evidence>
<dbReference type="Proteomes" id="UP001219568">
    <property type="component" value="Unassembled WGS sequence"/>
</dbReference>
<dbReference type="PROSITE" id="PS50048">
    <property type="entry name" value="ZN2_CY6_FUNGAL_2"/>
    <property type="match status" value="1"/>
</dbReference>
<dbReference type="GO" id="GO:0008270">
    <property type="term" value="F:zinc ion binding"/>
    <property type="evidence" value="ECO:0007669"/>
    <property type="project" value="InterPro"/>
</dbReference>
<evidence type="ECO:0000256" key="3">
    <source>
        <dbReference type="ARBA" id="ARBA00023163"/>
    </source>
</evidence>
<dbReference type="Pfam" id="PF00172">
    <property type="entry name" value="Zn_clus"/>
    <property type="match status" value="1"/>
</dbReference>
<protein>
    <recommendedName>
        <fullName evidence="6">Zn(2)-C6 fungal-type domain-containing protein</fullName>
    </recommendedName>
</protein>
<keyword evidence="3" id="KW-0804">Transcription</keyword>
<feature type="domain" description="Zn(2)-C6 fungal-type" evidence="6">
    <location>
        <begin position="20"/>
        <end position="50"/>
    </location>
</feature>
<dbReference type="AlphaFoldDB" id="A0AAD6NC47"/>
<evidence type="ECO:0000256" key="2">
    <source>
        <dbReference type="ARBA" id="ARBA00023125"/>
    </source>
</evidence>
<evidence type="ECO:0000259" key="6">
    <source>
        <dbReference type="PROSITE" id="PS50048"/>
    </source>
</evidence>
<evidence type="ECO:0000256" key="5">
    <source>
        <dbReference type="SAM" id="MobiDB-lite"/>
    </source>
</evidence>